<feature type="region of interest" description="Disordered" evidence="1">
    <location>
        <begin position="109"/>
        <end position="141"/>
    </location>
</feature>
<proteinExistence type="predicted"/>
<dbReference type="EMBL" id="MSFL01000027">
    <property type="protein sequence ID" value="PWY71735.1"/>
    <property type="molecule type" value="Genomic_DNA"/>
</dbReference>
<evidence type="ECO:0000313" key="3">
    <source>
        <dbReference type="Proteomes" id="UP000247233"/>
    </source>
</evidence>
<dbReference type="VEuPathDB" id="FungiDB:BO70DRAFT_122180"/>
<dbReference type="AlphaFoldDB" id="A0A317VCL7"/>
<dbReference type="RefSeq" id="XP_025396327.1">
    <property type="nucleotide sequence ID" value="XM_025537963.1"/>
</dbReference>
<organism evidence="2 3">
    <name type="scientific">Aspergillus heteromorphus CBS 117.55</name>
    <dbReference type="NCBI Taxonomy" id="1448321"/>
    <lineage>
        <taxon>Eukaryota</taxon>
        <taxon>Fungi</taxon>
        <taxon>Dikarya</taxon>
        <taxon>Ascomycota</taxon>
        <taxon>Pezizomycotina</taxon>
        <taxon>Eurotiomycetes</taxon>
        <taxon>Eurotiomycetidae</taxon>
        <taxon>Eurotiales</taxon>
        <taxon>Aspergillaceae</taxon>
        <taxon>Aspergillus</taxon>
        <taxon>Aspergillus subgen. Circumdati</taxon>
    </lineage>
</organism>
<dbReference type="Proteomes" id="UP000247233">
    <property type="component" value="Unassembled WGS sequence"/>
</dbReference>
<dbReference type="GeneID" id="37060200"/>
<gene>
    <name evidence="2" type="ORF">BO70DRAFT_122180</name>
</gene>
<feature type="compositionally biased region" description="Basic and acidic residues" evidence="1">
    <location>
        <begin position="115"/>
        <end position="126"/>
    </location>
</feature>
<comment type="caution">
    <text evidence="2">The sequence shown here is derived from an EMBL/GenBank/DDBJ whole genome shotgun (WGS) entry which is preliminary data.</text>
</comment>
<sequence>MSMATSSISFNPVSQSVRVSTGSRIYLSARAATPCSPSQPVSNRARDAVASPRIWDLRIMQCTTAVENKTKHHNSRSVSERGDVNLILGRVAPTDLSTHSITQLLAQLLPQPTNESHHAPPRENRRPRYRRQQRGLLRSPLRRPVRRQVGDYHDIVEDFTGDINQTTEQQINRKAIPHADQEIELSHQIARQQPEDIILAIILISRSTRSTAASSSGTAWP</sequence>
<reference evidence="2 3" key="1">
    <citation type="submission" date="2016-12" db="EMBL/GenBank/DDBJ databases">
        <title>The genomes of Aspergillus section Nigri reveals drivers in fungal speciation.</title>
        <authorList>
            <consortium name="DOE Joint Genome Institute"/>
            <person name="Vesth T.C."/>
            <person name="Nybo J."/>
            <person name="Theobald S."/>
            <person name="Brandl J."/>
            <person name="Frisvad J.C."/>
            <person name="Nielsen K.F."/>
            <person name="Lyhne E.K."/>
            <person name="Kogle M.E."/>
            <person name="Kuo A."/>
            <person name="Riley R."/>
            <person name="Clum A."/>
            <person name="Nolan M."/>
            <person name="Lipzen A."/>
            <person name="Salamov A."/>
            <person name="Henrissat B."/>
            <person name="Wiebenga A."/>
            <person name="De Vries R.P."/>
            <person name="Grigoriev I.V."/>
            <person name="Mortensen U.H."/>
            <person name="Andersen M.R."/>
            <person name="Baker S.E."/>
        </authorList>
    </citation>
    <scope>NUCLEOTIDE SEQUENCE [LARGE SCALE GENOMIC DNA]</scope>
    <source>
        <strain evidence="2 3">CBS 117.55</strain>
    </source>
</reference>
<evidence type="ECO:0000256" key="1">
    <source>
        <dbReference type="SAM" id="MobiDB-lite"/>
    </source>
</evidence>
<evidence type="ECO:0000313" key="2">
    <source>
        <dbReference type="EMBL" id="PWY71735.1"/>
    </source>
</evidence>
<keyword evidence="3" id="KW-1185">Reference proteome</keyword>
<protein>
    <submittedName>
        <fullName evidence="2">Uncharacterized protein</fullName>
    </submittedName>
</protein>
<name>A0A317VCL7_9EURO</name>
<accession>A0A317VCL7</accession>